<name>A0AAV4QW68_9ARAC</name>
<gene>
    <name evidence="2" type="ORF">CDAR_524781</name>
</gene>
<keyword evidence="3" id="KW-1185">Reference proteome</keyword>
<feature type="compositionally biased region" description="Polar residues" evidence="1">
    <location>
        <begin position="37"/>
        <end position="49"/>
    </location>
</feature>
<dbReference type="AlphaFoldDB" id="A0AAV4QW68"/>
<evidence type="ECO:0000313" key="3">
    <source>
        <dbReference type="Proteomes" id="UP001054837"/>
    </source>
</evidence>
<comment type="caution">
    <text evidence="2">The sequence shown here is derived from an EMBL/GenBank/DDBJ whole genome shotgun (WGS) entry which is preliminary data.</text>
</comment>
<reference evidence="2 3" key="1">
    <citation type="submission" date="2021-06" db="EMBL/GenBank/DDBJ databases">
        <title>Caerostris darwini draft genome.</title>
        <authorList>
            <person name="Kono N."/>
            <person name="Arakawa K."/>
        </authorList>
    </citation>
    <scope>NUCLEOTIDE SEQUENCE [LARGE SCALE GENOMIC DNA]</scope>
</reference>
<protein>
    <submittedName>
        <fullName evidence="2">Uncharacterized protein</fullName>
    </submittedName>
</protein>
<dbReference type="EMBL" id="BPLQ01005290">
    <property type="protein sequence ID" value="GIY13873.1"/>
    <property type="molecule type" value="Genomic_DNA"/>
</dbReference>
<feature type="region of interest" description="Disordered" evidence="1">
    <location>
        <begin position="37"/>
        <end position="102"/>
    </location>
</feature>
<accession>A0AAV4QW68</accession>
<evidence type="ECO:0000256" key="1">
    <source>
        <dbReference type="SAM" id="MobiDB-lite"/>
    </source>
</evidence>
<feature type="compositionally biased region" description="Basic and acidic residues" evidence="1">
    <location>
        <begin position="61"/>
        <end position="73"/>
    </location>
</feature>
<dbReference type="Proteomes" id="UP001054837">
    <property type="component" value="Unassembled WGS sequence"/>
</dbReference>
<proteinExistence type="predicted"/>
<organism evidence="2 3">
    <name type="scientific">Caerostris darwini</name>
    <dbReference type="NCBI Taxonomy" id="1538125"/>
    <lineage>
        <taxon>Eukaryota</taxon>
        <taxon>Metazoa</taxon>
        <taxon>Ecdysozoa</taxon>
        <taxon>Arthropoda</taxon>
        <taxon>Chelicerata</taxon>
        <taxon>Arachnida</taxon>
        <taxon>Araneae</taxon>
        <taxon>Araneomorphae</taxon>
        <taxon>Entelegynae</taxon>
        <taxon>Araneoidea</taxon>
        <taxon>Araneidae</taxon>
        <taxon>Caerostris</taxon>
    </lineage>
</organism>
<evidence type="ECO:0000313" key="2">
    <source>
        <dbReference type="EMBL" id="GIY13873.1"/>
    </source>
</evidence>
<sequence>MFFTTTSSIHSGPSIEVLWLEASAKSTVTQFHSLVSSSQFGTNTPSSLESEYDSTEFGSTEEARSEKWERGVDRAGVGRGRPCRVTHPWARDYNSGPLGGTC</sequence>